<keyword evidence="7 12" id="KW-1133">Transmembrane helix</keyword>
<dbReference type="PANTHER" id="PTHR13131:SF5">
    <property type="entry name" value="CYSTINOSIN"/>
    <property type="match status" value="1"/>
</dbReference>
<dbReference type="GO" id="GO:0005765">
    <property type="term" value="C:lysosomal membrane"/>
    <property type="evidence" value="ECO:0007669"/>
    <property type="project" value="UniProtKB-SubCell"/>
</dbReference>
<accession>A0ABD3M9E2</accession>
<evidence type="ECO:0000313" key="14">
    <source>
        <dbReference type="Proteomes" id="UP001530293"/>
    </source>
</evidence>
<feature type="transmembrane region" description="Helical" evidence="12">
    <location>
        <begin position="504"/>
        <end position="525"/>
    </location>
</feature>
<dbReference type="InterPro" id="IPR006603">
    <property type="entry name" value="PQ-loop_rpt"/>
</dbReference>
<dbReference type="GO" id="GO:0015179">
    <property type="term" value="F:L-amino acid transmembrane transporter activity"/>
    <property type="evidence" value="ECO:0007669"/>
    <property type="project" value="UniProtKB-ARBA"/>
</dbReference>
<keyword evidence="6" id="KW-0769">Symport</keyword>
<evidence type="ECO:0000256" key="9">
    <source>
        <dbReference type="ARBA" id="ARBA00023228"/>
    </source>
</evidence>
<evidence type="ECO:0000256" key="5">
    <source>
        <dbReference type="ARBA" id="ARBA00022737"/>
    </source>
</evidence>
<feature type="compositionally biased region" description="Low complexity" evidence="11">
    <location>
        <begin position="107"/>
        <end position="117"/>
    </location>
</feature>
<evidence type="ECO:0000256" key="4">
    <source>
        <dbReference type="ARBA" id="ARBA00022692"/>
    </source>
</evidence>
<feature type="transmembrane region" description="Helical" evidence="12">
    <location>
        <begin position="424"/>
        <end position="446"/>
    </location>
</feature>
<keyword evidence="14" id="KW-1185">Reference proteome</keyword>
<evidence type="ECO:0000256" key="1">
    <source>
        <dbReference type="ARBA" id="ARBA00004155"/>
    </source>
</evidence>
<keyword evidence="3" id="KW-0813">Transport</keyword>
<evidence type="ECO:0000256" key="2">
    <source>
        <dbReference type="ARBA" id="ARBA00006855"/>
    </source>
</evidence>
<feature type="transmembrane region" description="Helical" evidence="12">
    <location>
        <begin position="388"/>
        <end position="412"/>
    </location>
</feature>
<evidence type="ECO:0000256" key="7">
    <source>
        <dbReference type="ARBA" id="ARBA00022989"/>
    </source>
</evidence>
<dbReference type="InterPro" id="IPR005282">
    <property type="entry name" value="LC_transporter"/>
</dbReference>
<dbReference type="SMART" id="SM00679">
    <property type="entry name" value="CTNS"/>
    <property type="match status" value="2"/>
</dbReference>
<evidence type="ECO:0000256" key="3">
    <source>
        <dbReference type="ARBA" id="ARBA00022448"/>
    </source>
</evidence>
<comment type="caution">
    <text evidence="13">The sequence shown here is derived from an EMBL/GenBank/DDBJ whole genome shotgun (WGS) entry which is preliminary data.</text>
</comment>
<feature type="transmembrane region" description="Helical" evidence="12">
    <location>
        <begin position="458"/>
        <end position="477"/>
    </location>
</feature>
<dbReference type="GO" id="GO:0015811">
    <property type="term" value="P:L-cystine transport"/>
    <property type="evidence" value="ECO:0007669"/>
    <property type="project" value="UniProtKB-ARBA"/>
</dbReference>
<dbReference type="Pfam" id="PF04193">
    <property type="entry name" value="PQ-loop"/>
    <property type="match status" value="2"/>
</dbReference>
<keyword evidence="5" id="KW-0677">Repeat</keyword>
<evidence type="ECO:0000256" key="11">
    <source>
        <dbReference type="SAM" id="MobiDB-lite"/>
    </source>
</evidence>
<evidence type="ECO:0000313" key="13">
    <source>
        <dbReference type="EMBL" id="KAL3760651.1"/>
    </source>
</evidence>
<gene>
    <name evidence="13" type="ORF">ACHAWU_002161</name>
</gene>
<reference evidence="13 14" key="1">
    <citation type="submission" date="2024-10" db="EMBL/GenBank/DDBJ databases">
        <title>Updated reference genomes for cyclostephanoid diatoms.</title>
        <authorList>
            <person name="Roberts W.R."/>
            <person name="Alverson A.J."/>
        </authorList>
    </citation>
    <scope>NUCLEOTIDE SEQUENCE [LARGE SCALE GENOMIC DNA]</scope>
    <source>
        <strain evidence="13 14">AJA232-27</strain>
    </source>
</reference>
<evidence type="ECO:0000256" key="8">
    <source>
        <dbReference type="ARBA" id="ARBA00023136"/>
    </source>
</evidence>
<evidence type="ECO:0000256" key="10">
    <source>
        <dbReference type="ARBA" id="ARBA00048473"/>
    </source>
</evidence>
<comment type="similarity">
    <text evidence="2">Belongs to the cystinosin family.</text>
</comment>
<keyword evidence="4 12" id="KW-0812">Transmembrane</keyword>
<comment type="subcellular location">
    <subcellularLocation>
        <location evidence="1">Lysosome membrane</location>
        <topology evidence="1">Multi-pass membrane protein</topology>
    </subcellularLocation>
</comment>
<dbReference type="Gene3D" id="1.20.1280.290">
    <property type="match status" value="2"/>
</dbReference>
<dbReference type="AlphaFoldDB" id="A0ABD3M9E2"/>
<protein>
    <recommendedName>
        <fullName evidence="15">Cystinosin</fullName>
    </recommendedName>
</protein>
<dbReference type="Proteomes" id="UP001530293">
    <property type="component" value="Unassembled WGS sequence"/>
</dbReference>
<dbReference type="PANTHER" id="PTHR13131">
    <property type="entry name" value="CYSTINOSIN"/>
    <property type="match status" value="1"/>
</dbReference>
<evidence type="ECO:0000256" key="12">
    <source>
        <dbReference type="SAM" id="Phobius"/>
    </source>
</evidence>
<organism evidence="13 14">
    <name type="scientific">Discostella pseudostelligera</name>
    <dbReference type="NCBI Taxonomy" id="259834"/>
    <lineage>
        <taxon>Eukaryota</taxon>
        <taxon>Sar</taxon>
        <taxon>Stramenopiles</taxon>
        <taxon>Ochrophyta</taxon>
        <taxon>Bacillariophyta</taxon>
        <taxon>Coscinodiscophyceae</taxon>
        <taxon>Thalassiosirophycidae</taxon>
        <taxon>Stephanodiscales</taxon>
        <taxon>Stephanodiscaceae</taxon>
        <taxon>Discostella</taxon>
    </lineage>
</organism>
<dbReference type="EMBL" id="JALLBG020000176">
    <property type="protein sequence ID" value="KAL3760651.1"/>
    <property type="molecule type" value="Genomic_DNA"/>
</dbReference>
<keyword evidence="8 12" id="KW-0472">Membrane</keyword>
<comment type="catalytic activity">
    <reaction evidence="10">
        <text>L-cystine(out) + H(+)(out) = L-cystine(in) + H(+)(in)</text>
        <dbReference type="Rhea" id="RHEA:66172"/>
        <dbReference type="ChEBI" id="CHEBI:15378"/>
        <dbReference type="ChEBI" id="CHEBI:35491"/>
    </reaction>
    <physiologicalReaction direction="left-to-right" evidence="10">
        <dbReference type="Rhea" id="RHEA:66173"/>
    </physiologicalReaction>
</comment>
<dbReference type="FunFam" id="1.20.1280.290:FF:000016">
    <property type="entry name" value="Cystinosin homolog"/>
    <property type="match status" value="1"/>
</dbReference>
<evidence type="ECO:0008006" key="15">
    <source>
        <dbReference type="Google" id="ProtNLM"/>
    </source>
</evidence>
<feature type="region of interest" description="Disordered" evidence="11">
    <location>
        <begin position="98"/>
        <end position="125"/>
    </location>
</feature>
<proteinExistence type="inferred from homology"/>
<evidence type="ECO:0000256" key="6">
    <source>
        <dbReference type="ARBA" id="ARBA00022847"/>
    </source>
</evidence>
<dbReference type="GO" id="GO:0015293">
    <property type="term" value="F:symporter activity"/>
    <property type="evidence" value="ECO:0007669"/>
    <property type="project" value="UniProtKB-KW"/>
</dbReference>
<keyword evidence="9" id="KW-0458">Lysosome</keyword>
<feature type="transmembrane region" description="Helical" evidence="12">
    <location>
        <begin position="232"/>
        <end position="252"/>
    </location>
</feature>
<name>A0ABD3M9E2_9STRA</name>
<sequence>MIDTGGISGDDVDENNYAVHRDEQHENAAPSISPLHHHVEHPQDHSELLHQNLSSHRHHHQQQQHYHQYESLASLLLRSSFGIEGGCGGGRDHNFHGNDDESCNQYSDNDSTTSSSNPLLNDRDGNRNPYYCLRASLVSSTKDSPRDILVGMIGILTLGIVLGLIFPSSSSSSSSAPSSIANHNNYSSWNTLSNILGYTYFLSWTCSFYPQIITNWYNPTEANHGVSLDFCVWNIVGFMCYAIYTTCFRFSAEVRMEYAHRFGGDDDNGGHHFDFGNSTNSTLIAYYYDGYGSNYTDNGMDSHHGGSDGDTATNNDEDVAVIPQVQINDVAFALHALLLATITFAQLAWFSVGGGGGGSGSTSPSTDNTHQKDTLLYLTNRISSTTKFLVLILLVVCVAGAIIVACHVSIWIVGERSQWQWIDYLYFLSFVKVGISIVKYIPQVLLNYRRKSTKGWQIWNILLDFSGGTLSIVQLIGDSIAEARVQELSNSSWTTGIVGNPAKFGLGLVSIFFDIIFMVQHYVLYRQPSSSSANTWVHDYEQPLLHGG</sequence>
<feature type="transmembrane region" description="Helical" evidence="12">
    <location>
        <begin position="148"/>
        <end position="166"/>
    </location>
</feature>